<keyword evidence="3" id="KW-0964">Secreted</keyword>
<dbReference type="KEGG" id="pbi:103048825"/>
<feature type="domain" description="C-type lectin" evidence="16">
    <location>
        <begin position="510"/>
        <end position="625"/>
    </location>
</feature>
<reference evidence="19" key="1">
    <citation type="submission" date="2025-08" db="UniProtKB">
        <authorList>
            <consortium name="RefSeq"/>
        </authorList>
    </citation>
    <scope>IDENTIFICATION</scope>
    <source>
        <tissue evidence="19">Liver</tissue>
    </source>
</reference>
<evidence type="ECO:0000256" key="3">
    <source>
        <dbReference type="ARBA" id="ARBA00022525"/>
    </source>
</evidence>
<evidence type="ECO:0000256" key="5">
    <source>
        <dbReference type="ARBA" id="ARBA00022692"/>
    </source>
</evidence>
<keyword evidence="7" id="KW-0677">Repeat</keyword>
<feature type="domain" description="C-type lectin" evidence="16">
    <location>
        <begin position="943"/>
        <end position="1064"/>
    </location>
</feature>
<dbReference type="FunFam" id="3.10.100.10:FF:000025">
    <property type="entry name" value="Mannose receptor C-type 1"/>
    <property type="match status" value="1"/>
</dbReference>
<keyword evidence="5 14" id="KW-0812">Transmembrane</keyword>
<evidence type="ECO:0000256" key="8">
    <source>
        <dbReference type="ARBA" id="ARBA00022989"/>
    </source>
</evidence>
<proteinExistence type="predicted"/>
<keyword evidence="11" id="KW-0675">Receptor</keyword>
<dbReference type="InterPro" id="IPR036943">
    <property type="entry name" value="FN_type2_sf"/>
</dbReference>
<dbReference type="PROSITE" id="PS51092">
    <property type="entry name" value="FN2_2"/>
    <property type="match status" value="1"/>
</dbReference>
<evidence type="ECO:0000256" key="9">
    <source>
        <dbReference type="ARBA" id="ARBA00023136"/>
    </source>
</evidence>
<keyword evidence="4" id="KW-0254">Endocytosis</keyword>
<dbReference type="InterPro" id="IPR001304">
    <property type="entry name" value="C-type_lectin-like"/>
</dbReference>
<evidence type="ECO:0000259" key="17">
    <source>
        <dbReference type="PROSITE" id="PS51092"/>
    </source>
</evidence>
<dbReference type="SUPFAM" id="SSF50370">
    <property type="entry name" value="Ricin B-like lectins"/>
    <property type="match status" value="1"/>
</dbReference>
<feature type="chain" id="PRO_5039927115" evidence="15">
    <location>
        <begin position="19"/>
        <end position="1444"/>
    </location>
</feature>
<dbReference type="CDD" id="cd23407">
    <property type="entry name" value="beta-trefoil_Ricin_MRC1"/>
    <property type="match status" value="1"/>
</dbReference>
<comment type="subcellular location">
    <subcellularLocation>
        <location evidence="1">Membrane</location>
        <topology evidence="1">Single-pass membrane protein</topology>
    </subcellularLocation>
    <subcellularLocation>
        <location evidence="2">Secreted</location>
    </subcellularLocation>
</comment>
<protein>
    <submittedName>
        <fullName evidence="19">Macrophage mannose receptor 1-like</fullName>
    </submittedName>
</protein>
<name>A0A9F5JG97_PYTBI</name>
<evidence type="ECO:0000256" key="4">
    <source>
        <dbReference type="ARBA" id="ARBA00022583"/>
    </source>
</evidence>
<evidence type="ECO:0000256" key="13">
    <source>
        <dbReference type="PROSITE-ProRule" id="PRU00479"/>
    </source>
</evidence>
<feature type="disulfide bond" evidence="13">
    <location>
        <begin position="182"/>
        <end position="209"/>
    </location>
</feature>
<keyword evidence="10 13" id="KW-1015">Disulfide bond</keyword>
<dbReference type="InterPro" id="IPR000772">
    <property type="entry name" value="Ricin_B_lectin"/>
</dbReference>
<dbReference type="InterPro" id="IPR035992">
    <property type="entry name" value="Ricin_B-like_lectins"/>
</dbReference>
<feature type="domain" description="C-type lectin" evidence="16">
    <location>
        <begin position="225"/>
        <end position="340"/>
    </location>
</feature>
<evidence type="ECO:0000256" key="7">
    <source>
        <dbReference type="ARBA" id="ARBA00022737"/>
    </source>
</evidence>
<dbReference type="GO" id="GO:0016020">
    <property type="term" value="C:membrane"/>
    <property type="evidence" value="ECO:0007669"/>
    <property type="project" value="UniProtKB-SubCell"/>
</dbReference>
<dbReference type="InterPro" id="IPR016186">
    <property type="entry name" value="C-type_lectin-like/link_sf"/>
</dbReference>
<feature type="domain" description="C-type lectin" evidence="16">
    <location>
        <begin position="1085"/>
        <end position="1196"/>
    </location>
</feature>
<keyword evidence="6 15" id="KW-0732">Signal</keyword>
<dbReference type="InterPro" id="IPR018378">
    <property type="entry name" value="C-type_lectin_CS"/>
</dbReference>
<dbReference type="PANTHER" id="PTHR22803">
    <property type="entry name" value="MANNOSE, PHOSPHOLIPASE, LECTIN RECEPTOR RELATED"/>
    <property type="match status" value="1"/>
</dbReference>
<dbReference type="Gene3D" id="3.10.100.10">
    <property type="entry name" value="Mannose-Binding Protein A, subunit A"/>
    <property type="match status" value="8"/>
</dbReference>
<dbReference type="PROSITE" id="PS50041">
    <property type="entry name" value="C_TYPE_LECTIN_2"/>
    <property type="match status" value="8"/>
</dbReference>
<dbReference type="FunFam" id="3.10.100.10:FF:000027">
    <property type="entry name" value="Mannose receptor, C type 1"/>
    <property type="match status" value="1"/>
</dbReference>
<keyword evidence="9 14" id="KW-0472">Membrane</keyword>
<dbReference type="Pfam" id="PF00040">
    <property type="entry name" value="fn2"/>
    <property type="match status" value="1"/>
</dbReference>
<evidence type="ECO:0000256" key="11">
    <source>
        <dbReference type="ARBA" id="ARBA00023170"/>
    </source>
</evidence>
<dbReference type="Gene3D" id="2.80.10.50">
    <property type="match status" value="1"/>
</dbReference>
<evidence type="ECO:0000256" key="2">
    <source>
        <dbReference type="ARBA" id="ARBA00004613"/>
    </source>
</evidence>
<dbReference type="Gene3D" id="2.10.10.10">
    <property type="entry name" value="Fibronectin, type II, collagen-binding"/>
    <property type="match status" value="1"/>
</dbReference>
<evidence type="ECO:0000256" key="12">
    <source>
        <dbReference type="ARBA" id="ARBA00023180"/>
    </source>
</evidence>
<dbReference type="GO" id="GO:0005576">
    <property type="term" value="C:extracellular region"/>
    <property type="evidence" value="ECO:0007669"/>
    <property type="project" value="UniProtKB-SubCell"/>
</dbReference>
<accession>A0A9F5JG97</accession>
<feature type="domain" description="C-type lectin" evidence="16">
    <location>
        <begin position="1226"/>
        <end position="1343"/>
    </location>
</feature>
<dbReference type="FunFam" id="3.10.100.10:FF:000030">
    <property type="entry name" value="Mannose receptor C-type 1"/>
    <property type="match status" value="1"/>
</dbReference>
<keyword evidence="8 14" id="KW-1133">Transmembrane helix</keyword>
<evidence type="ECO:0000259" key="16">
    <source>
        <dbReference type="PROSITE" id="PS50041"/>
    </source>
</evidence>
<dbReference type="RefSeq" id="XP_025033451.1">
    <property type="nucleotide sequence ID" value="XM_025177683.1"/>
</dbReference>
<dbReference type="OrthoDB" id="6356110at2759"/>
<feature type="signal peptide" evidence="15">
    <location>
        <begin position="1"/>
        <end position="18"/>
    </location>
</feature>
<evidence type="ECO:0000256" key="6">
    <source>
        <dbReference type="ARBA" id="ARBA00022729"/>
    </source>
</evidence>
<dbReference type="GO" id="GO:0006897">
    <property type="term" value="P:endocytosis"/>
    <property type="evidence" value="ECO:0007669"/>
    <property type="project" value="UniProtKB-KW"/>
</dbReference>
<dbReference type="InterPro" id="IPR050111">
    <property type="entry name" value="C-type_lectin/snaclec_domain"/>
</dbReference>
<dbReference type="CDD" id="cd00062">
    <property type="entry name" value="FN2"/>
    <property type="match status" value="1"/>
</dbReference>
<evidence type="ECO:0000256" key="1">
    <source>
        <dbReference type="ARBA" id="ARBA00004167"/>
    </source>
</evidence>
<feature type="domain" description="C-type lectin" evidence="16">
    <location>
        <begin position="654"/>
        <end position="770"/>
    </location>
</feature>
<dbReference type="FunFam" id="3.10.100.10:FF:000031">
    <property type="entry name" value="macrophage mannose receptor 1"/>
    <property type="match status" value="1"/>
</dbReference>
<dbReference type="CDD" id="cd00037">
    <property type="entry name" value="CLECT"/>
    <property type="match status" value="8"/>
</dbReference>
<dbReference type="PROSITE" id="PS00615">
    <property type="entry name" value="C_TYPE_LECTIN_1"/>
    <property type="match status" value="3"/>
</dbReference>
<keyword evidence="12" id="KW-0325">Glycoprotein</keyword>
<gene>
    <name evidence="19" type="primary">LOC103048825</name>
</gene>
<feature type="domain" description="Fibronectin type-II" evidence="17">
    <location>
        <begin position="163"/>
        <end position="211"/>
    </location>
</feature>
<dbReference type="PROSITE" id="PS50231">
    <property type="entry name" value="RICIN_B_LECTIN"/>
    <property type="match status" value="1"/>
</dbReference>
<feature type="disulfide bond" evidence="13">
    <location>
        <begin position="168"/>
        <end position="194"/>
    </location>
</feature>
<organism evidence="18 19">
    <name type="scientific">Python bivittatus</name>
    <name type="common">Burmese python</name>
    <name type="synonym">Python molurus bivittatus</name>
    <dbReference type="NCBI Taxonomy" id="176946"/>
    <lineage>
        <taxon>Eukaryota</taxon>
        <taxon>Metazoa</taxon>
        <taxon>Chordata</taxon>
        <taxon>Craniata</taxon>
        <taxon>Vertebrata</taxon>
        <taxon>Euteleostomi</taxon>
        <taxon>Lepidosauria</taxon>
        <taxon>Squamata</taxon>
        <taxon>Bifurcata</taxon>
        <taxon>Unidentata</taxon>
        <taxon>Episquamata</taxon>
        <taxon>Toxicofera</taxon>
        <taxon>Serpentes</taxon>
        <taxon>Henophidia</taxon>
        <taxon>Pythonidae</taxon>
        <taxon>Python</taxon>
    </lineage>
</organism>
<dbReference type="FunFam" id="2.80.10.50:FF:000032">
    <property type="entry name" value="macrophage mannose receptor 1"/>
    <property type="match status" value="1"/>
</dbReference>
<dbReference type="SUPFAM" id="SSF56436">
    <property type="entry name" value="C-type lectin-like"/>
    <property type="match status" value="8"/>
</dbReference>
<evidence type="ECO:0000313" key="19">
    <source>
        <dbReference type="RefSeq" id="XP_025033451.1"/>
    </source>
</evidence>
<dbReference type="SMART" id="SM00059">
    <property type="entry name" value="FN2"/>
    <property type="match status" value="1"/>
</dbReference>
<dbReference type="InterPro" id="IPR000562">
    <property type="entry name" value="FN_type2_dom"/>
</dbReference>
<evidence type="ECO:0000256" key="15">
    <source>
        <dbReference type="SAM" id="SignalP"/>
    </source>
</evidence>
<dbReference type="Pfam" id="PF24562">
    <property type="entry name" value="CysR_MRC2_N"/>
    <property type="match status" value="1"/>
</dbReference>
<evidence type="ECO:0000313" key="18">
    <source>
        <dbReference type="Proteomes" id="UP000695026"/>
    </source>
</evidence>
<dbReference type="FunFam" id="3.10.100.10:FF:000016">
    <property type="entry name" value="macrophage mannose receptor 1"/>
    <property type="match status" value="1"/>
</dbReference>
<dbReference type="InterPro" id="IPR016187">
    <property type="entry name" value="CTDL_fold"/>
</dbReference>
<sequence>MPTFLFLNLLFLIQPAFQIPETDTFLIYNENLNLCLQLEESRSFIFEICNKQNEWQNFKWVSDYQLLSMAVKLCLSVSSKSNMVPLTLAPCNETTELQKWECINDTLLALQNQDLFLHPANGRRDGIILSNNSTIKSAWKIYGKKESLCAQKYEALFTIEGNAFGAPCVFPFKYVNKWYAKCIANDDEHSRLWCGTTPDVDKDSLTGYCPVKDEHDDFFWVKNHWTGDFYQINSLSALTWGEARKSCQQQNAELLSIMDLHELAYVTGLTNAFETNYWIGLNNPDIGSGWQWTNDQPLRYLNWAPGSPSSETGKNCGLMQAKNGRWINNMCEKKSGYICKRINSSVQASAAPSDDLKPIKCQDGWVGYAKHCYRLNRDRKTWKDASASCQKYGGHLISIHNIEEYSFVFSQLGYKPTDNLWIGLNDQKTPSYFEWSDGTTVRFIKWQKGEPTLITNVQEDCVVMSGENGYWADNFCEEELGYICKKEPSEFLPETDVVADPKCPKGWKRYGLYCYLIGQIPGTFAEAKTSCETNQGFLITVENRYEQAFLTSQIGHRSETYFWIGLSDVANPGTFNWTNGDPVQFTHWNVEMPGPNPGCVAMRTGNAAGLWDVVNCEERAAFLCKQLAEGITPPPIPRTTPPPPCPKGWVASPVRDVCFKVYREKKAEKKSWYDAYDFCKLIGGDLASIHSRAEEDVIRQESGIGETWIGFRSLDPSTGFTWSDGSPVVYEPAFGWSSVYGSNEQCKILWRHPGFWNAVFCHKLFNWICQITRGSHLNPEPSNKFDYSYKTIEDGWIGFESNEYYFSNTTLPAEKARKFCKQHGGDLTTIDSKHEKVFLWKYAFTYGLHHDSYIGLILSLDKKFGWMDGTPVTYEAWGPGEPNFANDDENCVVMYYDSGVWNDINCGVQNGFICERHNSSVRTTAAPTLPAPQKGCAEGWLWFNDKCFQIFGFREEERKNWSAARDYCQKLEGNLASIPNKAVQAFLTMHLKSAPADSWIGLNDKNWENRFLWTDGSGVYFTNWAKGSPHISNGDCVFMMRKPEKLAGYWRDERCFVEKSFICQKNTGPLPYSETTVPASGYITYGNSSYSIISPKMTWEEARKKCESEHSKLASIVDPYTESFIWLQVLKYKEPVWTGLSSKVSDAVYKWVSNWRLVYTNWAAEEPKHKIACVYLDIDGYWKTGNCSEKYFSVCEKYYGIVPTEIPQLPGRCPPSKDSQSSWIPFRGHCYKFYPLRKSWPQASLTCAQLGGTLTSIEDSAELHFLKERMELLESTEFWIGLYHNVDGEWIWQDKSKVAFVNWNEEQFSNDHREYSSEESNEHLLDRCFFMNSISGEWFKASCGNYPPRGFICKRNKIIEEPIIKPTEKSEQKKKAPVSVHGTVVMVLIPVIFILIGGIAAYTFYRRRNRPQQVSAGFDNSLYSDNVVILHNDSQSLIDNKELN</sequence>
<evidence type="ECO:0000256" key="10">
    <source>
        <dbReference type="ARBA" id="ARBA00023157"/>
    </source>
</evidence>
<keyword evidence="18" id="KW-1185">Reference proteome</keyword>
<evidence type="ECO:0000256" key="14">
    <source>
        <dbReference type="SAM" id="Phobius"/>
    </source>
</evidence>
<dbReference type="GeneID" id="103048825"/>
<dbReference type="FunFam" id="2.10.10.10:FF:000001">
    <property type="entry name" value="Fibronectin 1a isoform 1"/>
    <property type="match status" value="1"/>
</dbReference>
<dbReference type="Pfam" id="PF00059">
    <property type="entry name" value="Lectin_C"/>
    <property type="match status" value="8"/>
</dbReference>
<dbReference type="SMART" id="SM00034">
    <property type="entry name" value="CLECT"/>
    <property type="match status" value="8"/>
</dbReference>
<feature type="domain" description="C-type lectin" evidence="16">
    <location>
        <begin position="799"/>
        <end position="915"/>
    </location>
</feature>
<feature type="transmembrane region" description="Helical" evidence="14">
    <location>
        <begin position="1384"/>
        <end position="1405"/>
    </location>
</feature>
<dbReference type="SMART" id="SM00458">
    <property type="entry name" value="RICIN"/>
    <property type="match status" value="1"/>
</dbReference>
<dbReference type="OMA" id="MFGFNNY"/>
<dbReference type="Proteomes" id="UP000695026">
    <property type="component" value="Unplaced"/>
</dbReference>
<feature type="domain" description="C-type lectin" evidence="16">
    <location>
        <begin position="368"/>
        <end position="485"/>
    </location>
</feature>